<name>A0A5N6K2A3_MONLA</name>
<dbReference type="AlphaFoldDB" id="A0A5N6K2A3"/>
<proteinExistence type="predicted"/>
<accession>A0A5N6K2A3</accession>
<comment type="caution">
    <text evidence="2">The sequence shown here is derived from an EMBL/GenBank/DDBJ whole genome shotgun (WGS) entry which is preliminary data.</text>
</comment>
<evidence type="ECO:0000313" key="3">
    <source>
        <dbReference type="Proteomes" id="UP000326757"/>
    </source>
</evidence>
<feature type="transmembrane region" description="Helical" evidence="1">
    <location>
        <begin position="41"/>
        <end position="64"/>
    </location>
</feature>
<gene>
    <name evidence="2" type="ORF">EYC80_009065</name>
</gene>
<sequence>MKDSLAYTRRLMIAGLFPLCSRIVVHEISNSQNFRTSFLSITIYYSSLLSFTLHNSILLAILTCGMKWNGAGSKNETLIPIQCLIRRQAWCLSFDVYLYY</sequence>
<dbReference type="EMBL" id="VIGI01000009">
    <property type="protein sequence ID" value="KAB8296293.1"/>
    <property type="molecule type" value="Genomic_DNA"/>
</dbReference>
<keyword evidence="1" id="KW-0472">Membrane</keyword>
<reference evidence="2 3" key="1">
    <citation type="submission" date="2019-06" db="EMBL/GenBank/DDBJ databases">
        <title>Genome Sequence of the Brown Rot Fungal Pathogen Monilinia laxa.</title>
        <authorList>
            <person name="De Miccolis Angelini R.M."/>
            <person name="Landi L."/>
            <person name="Abate D."/>
            <person name="Pollastro S."/>
            <person name="Romanazzi G."/>
            <person name="Faretra F."/>
        </authorList>
    </citation>
    <scope>NUCLEOTIDE SEQUENCE [LARGE SCALE GENOMIC DNA]</scope>
    <source>
        <strain evidence="2 3">Mlax316</strain>
    </source>
</reference>
<keyword evidence="3" id="KW-1185">Reference proteome</keyword>
<dbReference type="Proteomes" id="UP000326757">
    <property type="component" value="Unassembled WGS sequence"/>
</dbReference>
<protein>
    <submittedName>
        <fullName evidence="2">Uncharacterized protein</fullName>
    </submittedName>
</protein>
<evidence type="ECO:0000256" key="1">
    <source>
        <dbReference type="SAM" id="Phobius"/>
    </source>
</evidence>
<evidence type="ECO:0000313" key="2">
    <source>
        <dbReference type="EMBL" id="KAB8296293.1"/>
    </source>
</evidence>
<keyword evidence="1" id="KW-0812">Transmembrane</keyword>
<dbReference type="OrthoDB" id="10329448at2759"/>
<organism evidence="2 3">
    <name type="scientific">Monilinia laxa</name>
    <name type="common">Brown rot fungus</name>
    <name type="synonym">Sclerotinia laxa</name>
    <dbReference type="NCBI Taxonomy" id="61186"/>
    <lineage>
        <taxon>Eukaryota</taxon>
        <taxon>Fungi</taxon>
        <taxon>Dikarya</taxon>
        <taxon>Ascomycota</taxon>
        <taxon>Pezizomycotina</taxon>
        <taxon>Leotiomycetes</taxon>
        <taxon>Helotiales</taxon>
        <taxon>Sclerotiniaceae</taxon>
        <taxon>Monilinia</taxon>
    </lineage>
</organism>
<keyword evidence="1" id="KW-1133">Transmembrane helix</keyword>